<evidence type="ECO:0000313" key="1">
    <source>
        <dbReference type="EMBL" id="TEB04997.1"/>
    </source>
</evidence>
<protein>
    <recommendedName>
        <fullName evidence="3">Septation protein SpoVG</fullName>
    </recommendedName>
</protein>
<name>A0A4Y7R898_9FIRM</name>
<dbReference type="Proteomes" id="UP000298324">
    <property type="component" value="Unassembled WGS sequence"/>
</dbReference>
<keyword evidence="2" id="KW-1185">Reference proteome</keyword>
<gene>
    <name evidence="1" type="ORF">Psch_03760</name>
</gene>
<dbReference type="EMBL" id="QFGA01000003">
    <property type="protein sequence ID" value="TEB04997.1"/>
    <property type="molecule type" value="Genomic_DNA"/>
</dbReference>
<dbReference type="AlphaFoldDB" id="A0A4Y7R898"/>
<evidence type="ECO:0008006" key="3">
    <source>
        <dbReference type="Google" id="ProtNLM"/>
    </source>
</evidence>
<evidence type="ECO:0000313" key="2">
    <source>
        <dbReference type="Proteomes" id="UP000298324"/>
    </source>
</evidence>
<comment type="caution">
    <text evidence="1">The sequence shown here is derived from an EMBL/GenBank/DDBJ whole genome shotgun (WGS) entry which is preliminary data.</text>
</comment>
<proteinExistence type="predicted"/>
<organism evidence="1 2">
    <name type="scientific">Pelotomaculum schinkii</name>
    <dbReference type="NCBI Taxonomy" id="78350"/>
    <lineage>
        <taxon>Bacteria</taxon>
        <taxon>Bacillati</taxon>
        <taxon>Bacillota</taxon>
        <taxon>Clostridia</taxon>
        <taxon>Eubacteriales</taxon>
        <taxon>Desulfotomaculaceae</taxon>
        <taxon>Pelotomaculum</taxon>
    </lineage>
</organism>
<reference evidence="1 2" key="1">
    <citation type="journal article" date="2018" name="Environ. Microbiol.">
        <title>Novel energy conservation strategies and behaviour of Pelotomaculum schinkii driving syntrophic propionate catabolism.</title>
        <authorList>
            <person name="Hidalgo-Ahumada C.A.P."/>
            <person name="Nobu M.K."/>
            <person name="Narihiro T."/>
            <person name="Tamaki H."/>
            <person name="Liu W.T."/>
            <person name="Kamagata Y."/>
            <person name="Stams A.J.M."/>
            <person name="Imachi H."/>
            <person name="Sousa D.Z."/>
        </authorList>
    </citation>
    <scope>NUCLEOTIDE SEQUENCE [LARGE SCALE GENOMIC DNA]</scope>
    <source>
        <strain evidence="1 2">HH</strain>
    </source>
</reference>
<sequence>MKNHRLDQRVNPDSIEVKTEVDRKLSLDPSYIVRYQLFEDGSFIGDGVVQYHREASHNDIAIPGWIKKTDGSPLPEEILKNIKREIAQAAIQYINQRRQPEK</sequence>
<accession>A0A4Y7R898</accession>